<dbReference type="GO" id="GO:0016020">
    <property type="term" value="C:membrane"/>
    <property type="evidence" value="ECO:0007669"/>
    <property type="project" value="UniProtKB-SubCell"/>
</dbReference>
<dbReference type="EMBL" id="SJPJ01000001">
    <property type="protein sequence ID" value="TWT83574.1"/>
    <property type="molecule type" value="Genomic_DNA"/>
</dbReference>
<comment type="subcellular location">
    <subcellularLocation>
        <location evidence="1">Membrane</location>
    </subcellularLocation>
</comment>
<dbReference type="Gene3D" id="3.80.10.10">
    <property type="entry name" value="Ribonuclease Inhibitor"/>
    <property type="match status" value="2"/>
</dbReference>
<evidence type="ECO:0000256" key="3">
    <source>
        <dbReference type="ARBA" id="ARBA00022729"/>
    </source>
</evidence>
<sequence length="954" mass="106107">MKPNLSSLSRRLGFLALFAVFIVVNAPYQYDTIGLSGGFKDTKFDFPLDQEEGLSTVYPTEAGWPARYYIAHSFDDVATSTSWSWLAMVIDLGVVLLSLGAVVGYSKATRRKVSSLKSSKYSISLSDLLVLVLLVALPMGYWQLQTYRFREETAIQKKLSAVGTVQLQLIVPRLIHSRLPWTLSRYLVRITQVDLTEPNDDAISAVCELPHLRALRIGGGQYDLAPLRRLPSMRYLQDLRIAGRSLDATTVDAISSCDLVRQLNVSQTNCSGPSLKAFSKMPRMTRLMALDTAIPFDAWEESPLRNQLQYLTISRPPTGQSAEVAFRDWPKLVELYFRSLDGYMNWQVFDVTIAGMPELTKIRMDAFQRVDMKLEQLPKMTSLGSDYTNITRRVAEGEKAPVIFWGRHVSLFQVPQLDILWLYPDGFESLSIDQCDSLKTLKSSSQCTNGPLAIGFDHEIDVISRRRVVEAFGSQTEVNSIGLIGFSLDQIDLSPLKQNQQLRELDLRDSIIPKGKLETLSSLPITRVNAIKARTDRSFVSELNRSFPELDRIGIDAETTAIRIEDKPNLRRIQFSHHRESKVNALRLVNLPLLESPMVVNEYGQYCYVKNAPKLKGLALLSPLPKMEIEGVEGLWWFIAGGEGLNDSVVQEVLKAKSLTELTLAYPKAKQDAFAGLTTLQSLESLIVPGARLDPDVIAQWQVPKSLKRLNLNDCGLLAAAVEHVVKQGDWVELSLNHNEISSATIRAFSQSPRLAKIAVAGCQFDDEMIAAFGNIAAVTDLDFSTATIPQGGLAKILSKTNKLATLDLRGANVNSQDLQAVIASYPSLRFKLEPTDATLPILTSLTNSKRLIRPEEELWNRMQANQPILRGYSISGQPIYTDPSKIPSPPQLAPPELSLALFRPETAPSDQSSTFMQMFNGFFVAPSSVAMPAETEVSVDNQTIDATEMETEQ</sequence>
<evidence type="ECO:0000256" key="4">
    <source>
        <dbReference type="ARBA" id="ARBA00022989"/>
    </source>
</evidence>
<keyword evidence="6" id="KW-0325">Glycoprotein</keyword>
<gene>
    <name evidence="8" type="ORF">CA13_50400</name>
</gene>
<accession>A0A5C5Z8F3</accession>
<feature type="transmembrane region" description="Helical" evidence="7">
    <location>
        <begin position="12"/>
        <end position="30"/>
    </location>
</feature>
<comment type="caution">
    <text evidence="8">The sequence shown here is derived from an EMBL/GenBank/DDBJ whole genome shotgun (WGS) entry which is preliminary data.</text>
</comment>
<dbReference type="PANTHER" id="PTHR48063:SF112">
    <property type="entry name" value="RECEPTOR LIKE PROTEIN 30-LIKE"/>
    <property type="match status" value="1"/>
</dbReference>
<dbReference type="InterPro" id="IPR032675">
    <property type="entry name" value="LRR_dom_sf"/>
</dbReference>
<evidence type="ECO:0000256" key="7">
    <source>
        <dbReference type="SAM" id="Phobius"/>
    </source>
</evidence>
<feature type="transmembrane region" description="Helical" evidence="7">
    <location>
        <begin position="83"/>
        <end position="105"/>
    </location>
</feature>
<evidence type="ECO:0000313" key="9">
    <source>
        <dbReference type="Proteomes" id="UP000315010"/>
    </source>
</evidence>
<evidence type="ECO:0000256" key="6">
    <source>
        <dbReference type="ARBA" id="ARBA00023180"/>
    </source>
</evidence>
<protein>
    <submittedName>
        <fullName evidence="8">Leucine Rich repeats (2 copies)</fullName>
    </submittedName>
</protein>
<keyword evidence="2 7" id="KW-0812">Transmembrane</keyword>
<keyword evidence="4 7" id="KW-1133">Transmembrane helix</keyword>
<evidence type="ECO:0000256" key="1">
    <source>
        <dbReference type="ARBA" id="ARBA00004370"/>
    </source>
</evidence>
<keyword evidence="5 7" id="KW-0472">Membrane</keyword>
<evidence type="ECO:0000313" key="8">
    <source>
        <dbReference type="EMBL" id="TWT83574.1"/>
    </source>
</evidence>
<keyword evidence="9" id="KW-1185">Reference proteome</keyword>
<evidence type="ECO:0000256" key="2">
    <source>
        <dbReference type="ARBA" id="ARBA00022692"/>
    </source>
</evidence>
<reference evidence="8 9" key="1">
    <citation type="submission" date="2019-02" db="EMBL/GenBank/DDBJ databases">
        <title>Deep-cultivation of Planctomycetes and their phenomic and genomic characterization uncovers novel biology.</title>
        <authorList>
            <person name="Wiegand S."/>
            <person name="Jogler M."/>
            <person name="Boedeker C."/>
            <person name="Pinto D."/>
            <person name="Vollmers J."/>
            <person name="Rivas-Marin E."/>
            <person name="Kohn T."/>
            <person name="Peeters S.H."/>
            <person name="Heuer A."/>
            <person name="Rast P."/>
            <person name="Oberbeckmann S."/>
            <person name="Bunk B."/>
            <person name="Jeske O."/>
            <person name="Meyerdierks A."/>
            <person name="Storesund J.E."/>
            <person name="Kallscheuer N."/>
            <person name="Luecker S."/>
            <person name="Lage O.M."/>
            <person name="Pohl T."/>
            <person name="Merkel B.J."/>
            <person name="Hornburger P."/>
            <person name="Mueller R.-W."/>
            <person name="Bruemmer F."/>
            <person name="Labrenz M."/>
            <person name="Spormann A.M."/>
            <person name="Op Den Camp H."/>
            <person name="Overmann J."/>
            <person name="Amann R."/>
            <person name="Jetten M.S.M."/>
            <person name="Mascher T."/>
            <person name="Medema M.H."/>
            <person name="Devos D.P."/>
            <person name="Kaster A.-K."/>
            <person name="Ovreas L."/>
            <person name="Rohde M."/>
            <person name="Galperin M.Y."/>
            <person name="Jogler C."/>
        </authorList>
    </citation>
    <scope>NUCLEOTIDE SEQUENCE [LARGE SCALE GENOMIC DNA]</scope>
    <source>
        <strain evidence="8 9">CA13</strain>
    </source>
</reference>
<name>A0A5C5Z8F3_9BACT</name>
<evidence type="ECO:0000256" key="5">
    <source>
        <dbReference type="ARBA" id="ARBA00023136"/>
    </source>
</evidence>
<organism evidence="8 9">
    <name type="scientific">Novipirellula herctigrandis</name>
    <dbReference type="NCBI Taxonomy" id="2527986"/>
    <lineage>
        <taxon>Bacteria</taxon>
        <taxon>Pseudomonadati</taxon>
        <taxon>Planctomycetota</taxon>
        <taxon>Planctomycetia</taxon>
        <taxon>Pirellulales</taxon>
        <taxon>Pirellulaceae</taxon>
        <taxon>Novipirellula</taxon>
    </lineage>
</organism>
<dbReference type="SUPFAM" id="SSF52047">
    <property type="entry name" value="RNI-like"/>
    <property type="match status" value="1"/>
</dbReference>
<keyword evidence="3" id="KW-0732">Signal</keyword>
<dbReference type="AlphaFoldDB" id="A0A5C5Z8F3"/>
<feature type="transmembrane region" description="Helical" evidence="7">
    <location>
        <begin position="125"/>
        <end position="144"/>
    </location>
</feature>
<dbReference type="InterPro" id="IPR046956">
    <property type="entry name" value="RLP23-like"/>
</dbReference>
<proteinExistence type="predicted"/>
<dbReference type="Proteomes" id="UP000315010">
    <property type="component" value="Unassembled WGS sequence"/>
</dbReference>
<dbReference type="PANTHER" id="PTHR48063">
    <property type="entry name" value="LRR RECEPTOR-LIKE KINASE"/>
    <property type="match status" value="1"/>
</dbReference>